<dbReference type="KEGG" id="ghi:107938059"/>
<dbReference type="Proteomes" id="UP000818029">
    <property type="component" value="Chromosome A12"/>
</dbReference>
<dbReference type="PaxDb" id="3635-A0A1U8MIF1"/>
<reference evidence="3" key="1">
    <citation type="journal article" date="2020" name="Nat. Genet.">
        <title>Genomic diversifications of five Gossypium allopolyploid species and their impact on cotton improvement.</title>
        <authorList>
            <person name="Chen Z.J."/>
            <person name="Sreedasyam A."/>
            <person name="Ando A."/>
            <person name="Song Q."/>
            <person name="De Santiago L.M."/>
            <person name="Hulse-Kemp A.M."/>
            <person name="Ding M."/>
            <person name="Ye W."/>
            <person name="Kirkbride R.C."/>
            <person name="Jenkins J."/>
            <person name="Plott C."/>
            <person name="Lovell J."/>
            <person name="Lin Y.M."/>
            <person name="Vaughn R."/>
            <person name="Liu B."/>
            <person name="Simpson S."/>
            <person name="Scheffler B.E."/>
            <person name="Wen L."/>
            <person name="Saski C.A."/>
            <person name="Grover C.E."/>
            <person name="Hu G."/>
            <person name="Conover J.L."/>
            <person name="Carlson J.W."/>
            <person name="Shu S."/>
            <person name="Boston L.B."/>
            <person name="Williams M."/>
            <person name="Peterson D.G."/>
            <person name="McGee K."/>
            <person name="Jones D.C."/>
            <person name="Wendel J.F."/>
            <person name="Stelly D.M."/>
            <person name="Grimwood J."/>
            <person name="Schmutz J."/>
        </authorList>
    </citation>
    <scope>NUCLEOTIDE SEQUENCE [LARGE SCALE GENOMIC DNA]</scope>
    <source>
        <strain evidence="3">cv. TM-1</strain>
    </source>
</reference>
<dbReference type="GeneID" id="107938059"/>
<evidence type="ECO:0000313" key="3">
    <source>
        <dbReference type="Proteomes" id="UP000818029"/>
    </source>
</evidence>
<gene>
    <name evidence="4" type="primary">LOC107938059</name>
</gene>
<feature type="transmembrane region" description="Helical" evidence="2">
    <location>
        <begin position="32"/>
        <end position="52"/>
    </location>
</feature>
<keyword evidence="2" id="KW-0812">Transmembrane</keyword>
<evidence type="ECO:0000313" key="4">
    <source>
        <dbReference type="RefSeq" id="XP_016726580.1"/>
    </source>
</evidence>
<evidence type="ECO:0000256" key="1">
    <source>
        <dbReference type="SAM" id="MobiDB-lite"/>
    </source>
</evidence>
<keyword evidence="2" id="KW-1133">Transmembrane helix</keyword>
<dbReference type="AlphaFoldDB" id="A0A1U8MIF1"/>
<dbReference type="RefSeq" id="XP_016726580.1">
    <property type="nucleotide sequence ID" value="XM_016871091.2"/>
</dbReference>
<organism evidence="3 4">
    <name type="scientific">Gossypium hirsutum</name>
    <name type="common">Upland cotton</name>
    <name type="synonym">Gossypium mexicanum</name>
    <dbReference type="NCBI Taxonomy" id="3635"/>
    <lineage>
        <taxon>Eukaryota</taxon>
        <taxon>Viridiplantae</taxon>
        <taxon>Streptophyta</taxon>
        <taxon>Embryophyta</taxon>
        <taxon>Tracheophyta</taxon>
        <taxon>Spermatophyta</taxon>
        <taxon>Magnoliopsida</taxon>
        <taxon>eudicotyledons</taxon>
        <taxon>Gunneridae</taxon>
        <taxon>Pentapetalae</taxon>
        <taxon>rosids</taxon>
        <taxon>malvids</taxon>
        <taxon>Malvales</taxon>
        <taxon>Malvaceae</taxon>
        <taxon>Malvoideae</taxon>
        <taxon>Gossypium</taxon>
    </lineage>
</organism>
<name>A0A1U8MIF1_GOSHI</name>
<keyword evidence="2" id="KW-0472">Membrane</keyword>
<accession>A0A1U8MIF1</accession>
<protein>
    <submittedName>
        <fullName evidence="4">Uncharacterized protein</fullName>
    </submittedName>
</protein>
<evidence type="ECO:0000256" key="2">
    <source>
        <dbReference type="SAM" id="Phobius"/>
    </source>
</evidence>
<feature type="region of interest" description="Disordered" evidence="1">
    <location>
        <begin position="204"/>
        <end position="232"/>
    </location>
</feature>
<keyword evidence="3" id="KW-1185">Reference proteome</keyword>
<sequence>MRFLNVRLVRCDLFQTCWLLRILWTDLSRKRWTVVLVVVDLLFVVVAVAFTLRSSVKSVVDIVTLPNVATTGTIVTSSNQVSLWWRIKEGLLLGRMKRYGLVCLGTNGGIVKIGYPMVKIGWGPPKEVAVHQYTRPNVGAVPTRGLYAANMPARLNPFVSPGSRSTNHGLNSAYGRAVGNNIGQYSNHSVGQYLGNDELGNSYGAKTRGPLGDDQSCRRSGPVRPRLSDGPNFSRPNANCVHISDVPWRTKSRARVFYVDSSQYDSY</sequence>
<proteinExistence type="predicted"/>
<reference evidence="4" key="2">
    <citation type="submission" date="2025-08" db="UniProtKB">
        <authorList>
            <consortium name="RefSeq"/>
        </authorList>
    </citation>
    <scope>IDENTIFICATION</scope>
</reference>